<evidence type="ECO:0000313" key="5">
    <source>
        <dbReference type="RefSeq" id="XP_008462348.1"/>
    </source>
</evidence>
<dbReference type="PANTHER" id="PTHR31415">
    <property type="entry name" value="OS05G0367900 PROTEIN"/>
    <property type="match status" value="1"/>
</dbReference>
<evidence type="ECO:0000256" key="2">
    <source>
        <dbReference type="ARBA" id="ARBA00023136"/>
    </source>
</evidence>
<feature type="transmembrane region" description="Helical" evidence="3">
    <location>
        <begin position="21"/>
        <end position="46"/>
    </location>
</feature>
<organism evidence="4 5">
    <name type="scientific">Cucumis melo</name>
    <name type="common">Muskmelon</name>
    <dbReference type="NCBI Taxonomy" id="3656"/>
    <lineage>
        <taxon>Eukaryota</taxon>
        <taxon>Viridiplantae</taxon>
        <taxon>Streptophyta</taxon>
        <taxon>Embryophyta</taxon>
        <taxon>Tracheophyta</taxon>
        <taxon>Spermatophyta</taxon>
        <taxon>Magnoliopsida</taxon>
        <taxon>eudicotyledons</taxon>
        <taxon>Gunneridae</taxon>
        <taxon>Pentapetalae</taxon>
        <taxon>rosids</taxon>
        <taxon>fabids</taxon>
        <taxon>Cucurbitales</taxon>
        <taxon>Cucurbitaceae</taxon>
        <taxon>Benincaseae</taxon>
        <taxon>Cucumis</taxon>
    </lineage>
</organism>
<keyword evidence="4" id="KW-1185">Reference proteome</keyword>
<dbReference type="GeneID" id="103500718"/>
<gene>
    <name evidence="5" type="primary">LOC103500718</name>
</gene>
<evidence type="ECO:0000256" key="3">
    <source>
        <dbReference type="SAM" id="Phobius"/>
    </source>
</evidence>
<protein>
    <submittedName>
        <fullName evidence="5">NDR1/HIN1-like protein 10</fullName>
    </submittedName>
</protein>
<sequence length="188" mass="21352">MRSTTATTTHGITKRTRLIRLVGRSLLGVIFLVALGMIICWLVVIPKTPRLIVETGKVVVHSSTISMLNATIAFTVKSYNPNKRASIHMDYMRMIVDNMGVRFSSAIPSFTLTPRNQTVLWSAVQVNFEYPFGYTEEINPELQFSAEVSYSVEKWMSKPRLLEIYCNHLLLKINDSTTFDNTKCKVDL</sequence>
<evidence type="ECO:0000256" key="1">
    <source>
        <dbReference type="ARBA" id="ARBA00004370"/>
    </source>
</evidence>
<dbReference type="PANTHER" id="PTHR31415:SF130">
    <property type="entry name" value="NDR1_HIN1-LIKE PROTEIN 6"/>
    <property type="match status" value="1"/>
</dbReference>
<dbReference type="KEGG" id="cmo:103500718"/>
<reference evidence="5" key="1">
    <citation type="submission" date="2025-08" db="UniProtKB">
        <authorList>
            <consortium name="RefSeq"/>
        </authorList>
    </citation>
    <scope>IDENTIFICATION</scope>
    <source>
        <tissue evidence="5">Stem</tissue>
    </source>
</reference>
<accession>A0A1S3CGS4</accession>
<keyword evidence="3" id="KW-0812">Transmembrane</keyword>
<dbReference type="Proteomes" id="UP001652600">
    <property type="component" value="Chromosome 12"/>
</dbReference>
<proteinExistence type="predicted"/>
<comment type="subcellular location">
    <subcellularLocation>
        <location evidence="1">Membrane</location>
    </subcellularLocation>
</comment>
<feature type="transmembrane region" description="Helical" evidence="3">
    <location>
        <begin position="58"/>
        <end position="76"/>
    </location>
</feature>
<dbReference type="OrthoDB" id="1920039at2759"/>
<dbReference type="InParanoid" id="A0A1S3CGS4"/>
<dbReference type="InterPro" id="IPR044839">
    <property type="entry name" value="NDR1-like"/>
</dbReference>
<keyword evidence="2 3" id="KW-0472">Membrane</keyword>
<dbReference type="GO" id="GO:0005886">
    <property type="term" value="C:plasma membrane"/>
    <property type="evidence" value="ECO:0007669"/>
    <property type="project" value="TreeGrafter"/>
</dbReference>
<dbReference type="GO" id="GO:0009506">
    <property type="term" value="C:plasmodesma"/>
    <property type="evidence" value="ECO:0007669"/>
    <property type="project" value="TreeGrafter"/>
</dbReference>
<keyword evidence="3" id="KW-1133">Transmembrane helix</keyword>
<dbReference type="AlphaFoldDB" id="A0A1S3CGS4"/>
<name>A0A1S3CGS4_CUCME</name>
<evidence type="ECO:0000313" key="4">
    <source>
        <dbReference type="Proteomes" id="UP001652600"/>
    </source>
</evidence>
<dbReference type="RefSeq" id="XP_008462348.1">
    <property type="nucleotide sequence ID" value="XM_008464126.3"/>
</dbReference>
<dbReference type="GO" id="GO:0098542">
    <property type="term" value="P:defense response to other organism"/>
    <property type="evidence" value="ECO:0007669"/>
    <property type="project" value="InterPro"/>
</dbReference>